<keyword evidence="4" id="KW-1185">Reference proteome</keyword>
<reference evidence="3 4" key="1">
    <citation type="submission" date="2016-10" db="EMBL/GenBank/DDBJ databases">
        <authorList>
            <person name="Cai Z."/>
        </authorList>
    </citation>
    <scope>NUCLEOTIDE SEQUENCE [LARGE SCALE GENOMIC DNA]</scope>
</reference>
<dbReference type="EMBL" id="FNXT01001326">
    <property type="protein sequence ID" value="SZX78587.1"/>
    <property type="molecule type" value="Genomic_DNA"/>
</dbReference>
<dbReference type="STRING" id="3088.A0A383WM89"/>
<dbReference type="GO" id="GO:0061504">
    <property type="term" value="P:cyclic threonylcarbamoyladenosine biosynthetic process"/>
    <property type="evidence" value="ECO:0007669"/>
    <property type="project" value="TreeGrafter"/>
</dbReference>
<dbReference type="InterPro" id="IPR000594">
    <property type="entry name" value="ThiF_NAD_FAD-bd"/>
</dbReference>
<feature type="transmembrane region" description="Helical" evidence="1">
    <location>
        <begin position="20"/>
        <end position="39"/>
    </location>
</feature>
<dbReference type="PANTHER" id="PTHR43267">
    <property type="entry name" value="TRNA THREONYLCARBAMOYLADENOSINE DEHYDRATASE"/>
    <property type="match status" value="1"/>
</dbReference>
<protein>
    <recommendedName>
        <fullName evidence="2">THIF-type NAD/FAD binding fold domain-containing protein</fullName>
    </recommendedName>
</protein>
<evidence type="ECO:0000256" key="1">
    <source>
        <dbReference type="SAM" id="Phobius"/>
    </source>
</evidence>
<accession>A0A383WM89</accession>
<organism evidence="3 4">
    <name type="scientific">Tetradesmus obliquus</name>
    <name type="common">Green alga</name>
    <name type="synonym">Acutodesmus obliquus</name>
    <dbReference type="NCBI Taxonomy" id="3088"/>
    <lineage>
        <taxon>Eukaryota</taxon>
        <taxon>Viridiplantae</taxon>
        <taxon>Chlorophyta</taxon>
        <taxon>core chlorophytes</taxon>
        <taxon>Chlorophyceae</taxon>
        <taxon>CS clade</taxon>
        <taxon>Sphaeropleales</taxon>
        <taxon>Scenedesmaceae</taxon>
        <taxon>Tetradesmus</taxon>
    </lineage>
</organism>
<evidence type="ECO:0000259" key="2">
    <source>
        <dbReference type="Pfam" id="PF00899"/>
    </source>
</evidence>
<dbReference type="Gene3D" id="3.40.50.720">
    <property type="entry name" value="NAD(P)-binding Rossmann-like Domain"/>
    <property type="match status" value="1"/>
</dbReference>
<dbReference type="PANTHER" id="PTHR43267:SF2">
    <property type="entry name" value="TRNA THREONYLCARBAMOYLADENOSINE DEHYDRATASE 1-RELATED"/>
    <property type="match status" value="1"/>
</dbReference>
<evidence type="ECO:0000313" key="3">
    <source>
        <dbReference type="EMBL" id="SZX78587.1"/>
    </source>
</evidence>
<dbReference type="InterPro" id="IPR045886">
    <property type="entry name" value="ThiF/MoeB/HesA"/>
</dbReference>
<name>A0A383WM89_TETOB</name>
<dbReference type="CDD" id="cd00755">
    <property type="entry name" value="YgdL_like"/>
    <property type="match status" value="1"/>
</dbReference>
<dbReference type="AlphaFoldDB" id="A0A383WM89"/>
<dbReference type="InterPro" id="IPR035985">
    <property type="entry name" value="Ubiquitin-activating_enz"/>
</dbReference>
<dbReference type="FunFam" id="3.40.50.720:FF:000449">
    <property type="entry name" value="Ubiquitin-activating enzyme (E1), putative"/>
    <property type="match status" value="1"/>
</dbReference>
<keyword evidence="1" id="KW-0472">Membrane</keyword>
<feature type="transmembrane region" description="Helical" evidence="1">
    <location>
        <begin position="95"/>
        <end position="118"/>
    </location>
</feature>
<gene>
    <name evidence="3" type="ORF">BQ4739_LOCUS18908</name>
</gene>
<dbReference type="GO" id="GO:0008641">
    <property type="term" value="F:ubiquitin-like modifier activating enzyme activity"/>
    <property type="evidence" value="ECO:0007669"/>
    <property type="project" value="InterPro"/>
</dbReference>
<evidence type="ECO:0000313" key="4">
    <source>
        <dbReference type="Proteomes" id="UP000256970"/>
    </source>
</evidence>
<proteinExistence type="predicted"/>
<dbReference type="SUPFAM" id="SSF69572">
    <property type="entry name" value="Activating enzymes of the ubiquitin-like proteins"/>
    <property type="match status" value="1"/>
</dbReference>
<dbReference type="GO" id="GO:0009536">
    <property type="term" value="C:plastid"/>
    <property type="evidence" value="ECO:0007669"/>
    <property type="project" value="TreeGrafter"/>
</dbReference>
<dbReference type="Pfam" id="PF00899">
    <property type="entry name" value="ThiF"/>
    <property type="match status" value="1"/>
</dbReference>
<dbReference type="GO" id="GO:0061503">
    <property type="term" value="F:tRNA threonylcarbamoyladenosine dehydratase"/>
    <property type="evidence" value="ECO:0007669"/>
    <property type="project" value="TreeGrafter"/>
</dbReference>
<sequence length="462" mass="49860">MTTTSSSGSSGGSSSSTVAFAAGALAGAAVSAASLYYIYRSQQLAAPRHPPAAVAASSQPAATHTASLKDFENDEILAEHLTRNVQFFGIEKQKAIASSFVVVIGLGGVGSHAAHLLLRSGVGKLRLVDFDQVTLSSLNRHAVATRQDVGIPKATCLQRHFQQIMPEAEVEAVVSMCTADNIEQLLSGQPDFVLDAIDNIHTKVALLAACKQKGIPVLCVAGAGAKADPTRLRIVDISESSIDPLARAVRHKLRRECGIPGGIPVLLSTEKPRCQLVSMVDMAEGNPLDYQIVPNFRVRTIPVLGTAPAIFGMAAASFILCQLAGSPFYGEPIIQLTGQQYDRALMRLQQREEEVFGSSEDLPVDRDDIILLLREVYRGFSARADRQVLPGGDKGLMRNTAHLHFTRWDAAKPPTVDNLVLLTAEEAEQHDAAGLQWLQQQEPEFVKKVERLLDVVRAQVMY</sequence>
<dbReference type="Proteomes" id="UP000256970">
    <property type="component" value="Unassembled WGS sequence"/>
</dbReference>
<keyword evidence="1" id="KW-0812">Transmembrane</keyword>
<feature type="domain" description="THIF-type NAD/FAD binding fold" evidence="2">
    <location>
        <begin position="83"/>
        <end position="331"/>
    </location>
</feature>
<keyword evidence="1" id="KW-1133">Transmembrane helix</keyword>